<gene>
    <name evidence="3" type="primary">LOC132803190</name>
</gene>
<comment type="similarity">
    <text evidence="1">Belongs to the UDP-glycosyltransferase family.</text>
</comment>
<evidence type="ECO:0000313" key="3">
    <source>
        <dbReference type="RefSeq" id="XP_060671450.1"/>
    </source>
</evidence>
<protein>
    <submittedName>
        <fullName evidence="3">Myricetin 3-O-rhamnoside 1,2-glucosyltransferase UGT709G2-like</fullName>
    </submittedName>
</protein>
<name>A0ABM4A3Z6_ZIZJJ</name>
<dbReference type="SUPFAM" id="SSF53756">
    <property type="entry name" value="UDP-Glycosyltransferase/glycogen phosphorylase"/>
    <property type="match status" value="1"/>
</dbReference>
<accession>A0ABM4A3Z6</accession>
<dbReference type="PANTHER" id="PTHR11926">
    <property type="entry name" value="GLUCOSYL/GLUCURONOSYL TRANSFERASES"/>
    <property type="match status" value="1"/>
</dbReference>
<dbReference type="Proteomes" id="UP001652623">
    <property type="component" value="Chromosome 3"/>
</dbReference>
<reference evidence="3" key="1">
    <citation type="submission" date="2025-08" db="UniProtKB">
        <authorList>
            <consortium name="RefSeq"/>
        </authorList>
    </citation>
    <scope>IDENTIFICATION</scope>
    <source>
        <tissue evidence="3">Seedling</tissue>
    </source>
</reference>
<keyword evidence="2" id="KW-1185">Reference proteome</keyword>
<dbReference type="Gene3D" id="3.40.50.2000">
    <property type="entry name" value="Glycogen Phosphorylase B"/>
    <property type="match status" value="2"/>
</dbReference>
<evidence type="ECO:0000313" key="2">
    <source>
        <dbReference type="Proteomes" id="UP001652623"/>
    </source>
</evidence>
<dbReference type="PANTHER" id="PTHR11926:SF1392">
    <property type="entry name" value="GLYCOSYLTRANSFERASE"/>
    <property type="match status" value="1"/>
</dbReference>
<dbReference type="RefSeq" id="XP_060671450.1">
    <property type="nucleotide sequence ID" value="XM_060815467.1"/>
</dbReference>
<evidence type="ECO:0000256" key="1">
    <source>
        <dbReference type="ARBA" id="ARBA00009995"/>
    </source>
</evidence>
<dbReference type="GeneID" id="132803190"/>
<organism evidence="2 3">
    <name type="scientific">Ziziphus jujuba</name>
    <name type="common">Chinese jujube</name>
    <name type="synonym">Ziziphus sativa</name>
    <dbReference type="NCBI Taxonomy" id="326968"/>
    <lineage>
        <taxon>Eukaryota</taxon>
        <taxon>Viridiplantae</taxon>
        <taxon>Streptophyta</taxon>
        <taxon>Embryophyta</taxon>
        <taxon>Tracheophyta</taxon>
        <taxon>Spermatophyta</taxon>
        <taxon>Magnoliopsida</taxon>
        <taxon>eudicotyledons</taxon>
        <taxon>Gunneridae</taxon>
        <taxon>Pentapetalae</taxon>
        <taxon>rosids</taxon>
        <taxon>fabids</taxon>
        <taxon>Rosales</taxon>
        <taxon>Rhamnaceae</taxon>
        <taxon>Paliureae</taxon>
        <taxon>Ziziphus</taxon>
    </lineage>
</organism>
<proteinExistence type="inferred from homology"/>
<sequence>MEKEKAHVVVHPISVQGHMKPLLCLAKLISESGVYVTFLITHHTHSHLPNILSFSTSNSSLMAPYRTITLKMKTMPHLKQFLINSLLVEELKIPIFAFVAHSASYLLVYNCGSSSSFNMVMTFLYQPLKSVLYVGFGSLAKASISQVMEFCHGLLNSGYPFLWVIRPDAMLYEEEGENLIPKGLQMGEKENGYLVD</sequence>